<name>A0A4Y3QJ86_MICTE</name>
<evidence type="ECO:0000313" key="2">
    <source>
        <dbReference type="Proteomes" id="UP000319525"/>
    </source>
</evidence>
<dbReference type="Gene3D" id="3.10.129.10">
    <property type="entry name" value="Hotdog Thioesterase"/>
    <property type="match status" value="1"/>
</dbReference>
<gene>
    <name evidence="1" type="ORF">MTE01_02050</name>
</gene>
<dbReference type="OrthoDB" id="9799036at2"/>
<organism evidence="1 2">
    <name type="scientific">Microbacterium testaceum</name>
    <name type="common">Aureobacterium testaceum</name>
    <name type="synonym">Brevibacterium testaceum</name>
    <dbReference type="NCBI Taxonomy" id="2033"/>
    <lineage>
        <taxon>Bacteria</taxon>
        <taxon>Bacillati</taxon>
        <taxon>Actinomycetota</taxon>
        <taxon>Actinomycetes</taxon>
        <taxon>Micrococcales</taxon>
        <taxon>Microbacteriaceae</taxon>
        <taxon>Microbacterium</taxon>
    </lineage>
</organism>
<protein>
    <submittedName>
        <fullName evidence="1">Thioesterase</fullName>
    </submittedName>
</protein>
<dbReference type="Pfam" id="PF13279">
    <property type="entry name" value="4HBT_2"/>
    <property type="match status" value="1"/>
</dbReference>
<reference evidence="1 2" key="1">
    <citation type="submission" date="2019-06" db="EMBL/GenBank/DDBJ databases">
        <title>Whole genome shotgun sequence of Microbacterium testaceum NBRC 12675.</title>
        <authorList>
            <person name="Hosoyama A."/>
            <person name="Uohara A."/>
            <person name="Ohji S."/>
            <person name="Ichikawa N."/>
        </authorList>
    </citation>
    <scope>NUCLEOTIDE SEQUENCE [LARGE SCALE GENOMIC DNA]</scope>
    <source>
        <strain evidence="1 2">NBRC 12675</strain>
    </source>
</reference>
<accession>A0A4Y3QJ86</accession>
<dbReference type="CDD" id="cd00586">
    <property type="entry name" value="4HBT"/>
    <property type="match status" value="1"/>
</dbReference>
<proteinExistence type="predicted"/>
<sequence length="160" mass="18066">MTASRIAPPNEIRFSVRFAETDMARVYHHSNTFVWFEAGRFALIEKMIGGQPMIEVDGVPIFAPVTKTRVSFTGFARFGDELRLETFIKPQETTKLVFYYRLTKVGDGATVALGTTEHVTLVEGGRFLFRWPEAVGEKMKTFFFENPGVVTDGRGFDAKL</sequence>
<dbReference type="Proteomes" id="UP000319525">
    <property type="component" value="Unassembled WGS sequence"/>
</dbReference>
<dbReference type="SUPFAM" id="SSF54637">
    <property type="entry name" value="Thioesterase/thiol ester dehydrase-isomerase"/>
    <property type="match status" value="1"/>
</dbReference>
<comment type="caution">
    <text evidence="1">The sequence shown here is derived from an EMBL/GenBank/DDBJ whole genome shotgun (WGS) entry which is preliminary data.</text>
</comment>
<dbReference type="AlphaFoldDB" id="A0A4Y3QJ86"/>
<dbReference type="EMBL" id="BJML01000001">
    <property type="protein sequence ID" value="GEB44260.1"/>
    <property type="molecule type" value="Genomic_DNA"/>
</dbReference>
<evidence type="ECO:0000313" key="1">
    <source>
        <dbReference type="EMBL" id="GEB44260.1"/>
    </source>
</evidence>
<dbReference type="InterPro" id="IPR029069">
    <property type="entry name" value="HotDog_dom_sf"/>
</dbReference>